<gene>
    <name evidence="4" type="ORF">OCV88_14910</name>
</gene>
<feature type="signal peptide" evidence="3">
    <location>
        <begin position="1"/>
        <end position="19"/>
    </location>
</feature>
<keyword evidence="4" id="KW-0645">Protease</keyword>
<dbReference type="NCBIfam" id="TIGR03296">
    <property type="entry name" value="M6dom_TIGR03296"/>
    <property type="match status" value="1"/>
</dbReference>
<evidence type="ECO:0000256" key="3">
    <source>
        <dbReference type="SAM" id="SignalP"/>
    </source>
</evidence>
<proteinExistence type="predicted"/>
<evidence type="ECO:0000256" key="1">
    <source>
        <dbReference type="SAM" id="MobiDB-lite"/>
    </source>
</evidence>
<feature type="compositionally biased region" description="Polar residues" evidence="1">
    <location>
        <begin position="1009"/>
        <end position="1021"/>
    </location>
</feature>
<keyword evidence="4" id="KW-0482">Metalloprotease</keyword>
<dbReference type="InterPro" id="IPR008757">
    <property type="entry name" value="Peptidase_M6-like_domain"/>
</dbReference>
<reference evidence="4 5" key="1">
    <citation type="journal article" date="2021" name="ISME Commun">
        <title>Automated analysis of genomic sequences facilitates high-throughput and comprehensive description of bacteria.</title>
        <authorList>
            <person name="Hitch T.C.A."/>
        </authorList>
    </citation>
    <scope>NUCLEOTIDE SEQUENCE [LARGE SCALE GENOMIC DNA]</scope>
    <source>
        <strain evidence="4 5">Sanger_109</strain>
    </source>
</reference>
<evidence type="ECO:0000256" key="2">
    <source>
        <dbReference type="SAM" id="Phobius"/>
    </source>
</evidence>
<feature type="region of interest" description="Disordered" evidence="1">
    <location>
        <begin position="966"/>
        <end position="1028"/>
    </location>
</feature>
<keyword evidence="3" id="KW-0732">Signal</keyword>
<feature type="transmembrane region" description="Helical" evidence="2">
    <location>
        <begin position="1036"/>
        <end position="1054"/>
    </location>
</feature>
<dbReference type="EMBL" id="JAOQJQ010000008">
    <property type="protein sequence ID" value="MCU6763597.1"/>
    <property type="molecule type" value="Genomic_DNA"/>
</dbReference>
<keyword evidence="2" id="KW-1133">Transmembrane helix</keyword>
<feature type="compositionally biased region" description="Basic and acidic residues" evidence="1">
    <location>
        <begin position="966"/>
        <end position="992"/>
    </location>
</feature>
<name>A0ABT2TN08_9FIRM</name>
<dbReference type="PANTHER" id="PTHR41775">
    <property type="entry name" value="SECRETED PROTEIN-RELATED"/>
    <property type="match status" value="1"/>
</dbReference>
<dbReference type="GO" id="GO:0008237">
    <property type="term" value="F:metallopeptidase activity"/>
    <property type="evidence" value="ECO:0007669"/>
    <property type="project" value="UniProtKB-KW"/>
</dbReference>
<keyword evidence="5" id="KW-1185">Reference proteome</keyword>
<dbReference type="RefSeq" id="WP_158426232.1">
    <property type="nucleotide sequence ID" value="NZ_JAOQJQ010000008.1"/>
</dbReference>
<comment type="caution">
    <text evidence="4">The sequence shown here is derived from an EMBL/GenBank/DDBJ whole genome shotgun (WGS) entry which is preliminary data.</text>
</comment>
<sequence length="1059" mass="117063">MKKIVKGLLAAAVFTVCLAGGAKGTQAEAYQPPCIPGEKELKEYQKDGTLKERMAYYENSAGAEVSESLIKKALFREQGGLKTRSSLPDNWENMSGGMPAEGNAKVLLLHVDFPDEKFEAGDTKEALEEIAFGSNNDYAPYESLTAYYERASYGKLHIDGDVYSYTAENNREFYENDIESLFTEAMRALDDEVDYNQFDGDGDGYLDGVYLHFAGVDSGWGSTWWSITNNSLGQEAFDGVRIGKYVTLHNPSNTKWGAQTLIHETGHVLGLPDFYAPGQDYEGGIKTYDMMYMNTGDYNGFSKWLLGWISEDQVVRITKDNWTDIDSVTLESLSEQAAGDNPKIAVISPEDQGIFSEYFVVEYDTCVENQKALTFNGKALPDGFRVFHVNARLNDGGTGFATGNWSADQTKLIELVDPDEALFHGDIFGDEDGFDQVPGPYDAESYHCKFMEGDSLTPQSLPNSAFEGGKYKGYTGITMESFVTGGEAAGSFSVSFGEESLLPDPEDFELTECGGWLTTDQSNVVMIPFALSMEASILDDRISPVLQTKDGKEIKGRIERLTDSQILFVAEADSLTAGPARVVFPEGYFDLGMGVASREIARDISIAENAEKTGGLSIDFGNSFSGAAAFDGGWYVLMSDENELRLYRIASDGSVHYENLDVSSWEGWIAPGEGSVENIVILSDGTLVFRGNDWLEGTLKLAHIDQEGNLLDDIVKLDRSDYELAVTGDTVKLYRTELYELQELLSVDFKGEPKSVEITDRMRYSTILFTDEGYLFPYYEDRDKSYICFDIYDKNDKLVHTFSYDSENEDMFKGGEFAAAASAEGKLYLFALMQDYEEIWSASDTMYITGEMWCYILDQKTGGFLGRTLVDQQLRLTKNSNSNIGPELVTVSVSDDMMMLHLRNRVDGKYLDDGYFYLADSYFIDLQGNLVSETSSINSMKVSFQSGKLLTAGAWQDGKVEFSIHNAVKDQEDTVKPDPKPDGDKDPGKQPGDELEDQGPAPDKHPAGSKNTDASASQTETQIEKPAKTGDSFRTGIYAVMIIAAGAAAVLVVIKRRNI</sequence>
<dbReference type="PANTHER" id="PTHR41775:SF1">
    <property type="entry name" value="PEPTIDASE M6-LIKE DOMAIN-CONTAINING PROTEIN"/>
    <property type="match status" value="1"/>
</dbReference>
<dbReference type="Proteomes" id="UP001652442">
    <property type="component" value="Unassembled WGS sequence"/>
</dbReference>
<evidence type="ECO:0000313" key="5">
    <source>
        <dbReference type="Proteomes" id="UP001652442"/>
    </source>
</evidence>
<keyword evidence="2" id="KW-0812">Transmembrane</keyword>
<keyword evidence="2" id="KW-0472">Membrane</keyword>
<organism evidence="4 5">
    <name type="scientific">Brotonthovivens ammoniilytica</name>
    <dbReference type="NCBI Taxonomy" id="2981725"/>
    <lineage>
        <taxon>Bacteria</taxon>
        <taxon>Bacillati</taxon>
        <taxon>Bacillota</taxon>
        <taxon>Clostridia</taxon>
        <taxon>Lachnospirales</taxon>
        <taxon>Lachnospiraceae</taxon>
        <taxon>Brotonthovivens</taxon>
    </lineage>
</organism>
<protein>
    <submittedName>
        <fullName evidence="4">M6 family metalloprotease domain-containing protein</fullName>
    </submittedName>
</protein>
<dbReference type="SUPFAM" id="SSF55486">
    <property type="entry name" value="Metalloproteases ('zincins'), catalytic domain"/>
    <property type="match status" value="1"/>
</dbReference>
<keyword evidence="4" id="KW-0378">Hydrolase</keyword>
<feature type="chain" id="PRO_5045249053" evidence="3">
    <location>
        <begin position="20"/>
        <end position="1059"/>
    </location>
</feature>
<evidence type="ECO:0000313" key="4">
    <source>
        <dbReference type="EMBL" id="MCU6763597.1"/>
    </source>
</evidence>
<accession>A0ABT2TN08</accession>